<gene>
    <name evidence="7" type="ORF">DGAL_LOCUS1375</name>
</gene>
<evidence type="ECO:0000256" key="5">
    <source>
        <dbReference type="ARBA" id="ARBA00022989"/>
    </source>
</evidence>
<comment type="caution">
    <text evidence="7">The sequence shown here is derived from an EMBL/GenBank/DDBJ whole genome shotgun (WGS) entry which is preliminary data.</text>
</comment>
<dbReference type="EMBL" id="CAKKLH010000015">
    <property type="protein sequence ID" value="CAH0099259.1"/>
    <property type="molecule type" value="Genomic_DNA"/>
</dbReference>
<protein>
    <recommendedName>
        <fullName evidence="3">ER membrane protein complex subunit 3</fullName>
    </recommendedName>
</protein>
<reference evidence="7" key="1">
    <citation type="submission" date="2021-11" db="EMBL/GenBank/DDBJ databases">
        <authorList>
            <person name="Schell T."/>
        </authorList>
    </citation>
    <scope>NUCLEOTIDE SEQUENCE</scope>
    <source>
        <strain evidence="7">M5</strain>
    </source>
</reference>
<keyword evidence="8" id="KW-1185">Reference proteome</keyword>
<name>A0A8J2RMX6_9CRUS</name>
<dbReference type="AlphaFoldDB" id="A0A8J2RMX6"/>
<comment type="similarity">
    <text evidence="2">Belongs to the EMC3 family.</text>
</comment>
<dbReference type="Proteomes" id="UP000789390">
    <property type="component" value="Unassembled WGS sequence"/>
</dbReference>
<keyword evidence="6" id="KW-0472">Membrane</keyword>
<keyword evidence="5" id="KW-1133">Transmembrane helix</keyword>
<evidence type="ECO:0000256" key="2">
    <source>
        <dbReference type="ARBA" id="ARBA00005376"/>
    </source>
</evidence>
<dbReference type="Pfam" id="PF01956">
    <property type="entry name" value="EMC3_TMCO1"/>
    <property type="match status" value="1"/>
</dbReference>
<dbReference type="InterPro" id="IPR008568">
    <property type="entry name" value="EMC3"/>
</dbReference>
<dbReference type="GO" id="GO:0034975">
    <property type="term" value="P:protein folding in endoplasmic reticulum"/>
    <property type="evidence" value="ECO:0007669"/>
    <property type="project" value="TreeGrafter"/>
</dbReference>
<dbReference type="InterPro" id="IPR002809">
    <property type="entry name" value="EMC3/TMCO1"/>
</dbReference>
<dbReference type="PANTHER" id="PTHR13116:SF5">
    <property type="entry name" value="ER MEMBRANE PROTEIN COMPLEX SUBUNIT 3"/>
    <property type="match status" value="1"/>
</dbReference>
<evidence type="ECO:0000313" key="8">
    <source>
        <dbReference type="Proteomes" id="UP000789390"/>
    </source>
</evidence>
<dbReference type="PANTHER" id="PTHR13116">
    <property type="entry name" value="ER MEMBRANE PROTEIN COMPLEX SUBUNIT 3"/>
    <property type="match status" value="1"/>
</dbReference>
<dbReference type="GO" id="GO:0072546">
    <property type="term" value="C:EMC complex"/>
    <property type="evidence" value="ECO:0007669"/>
    <property type="project" value="TreeGrafter"/>
</dbReference>
<dbReference type="SMART" id="SM01415">
    <property type="entry name" value="DUF106"/>
    <property type="match status" value="1"/>
</dbReference>
<dbReference type="OrthoDB" id="6745403at2759"/>
<keyword evidence="4" id="KW-0812">Transmembrane</keyword>
<evidence type="ECO:0000256" key="3">
    <source>
        <dbReference type="ARBA" id="ARBA00020822"/>
    </source>
</evidence>
<evidence type="ECO:0000256" key="6">
    <source>
        <dbReference type="ARBA" id="ARBA00023136"/>
    </source>
</evidence>
<evidence type="ECO:0000313" key="7">
    <source>
        <dbReference type="EMBL" id="CAH0099259.1"/>
    </source>
</evidence>
<evidence type="ECO:0000256" key="1">
    <source>
        <dbReference type="ARBA" id="ARBA00004141"/>
    </source>
</evidence>
<accession>A0A8J2RMX6</accession>
<evidence type="ECO:0000256" key="4">
    <source>
        <dbReference type="ARBA" id="ARBA00022692"/>
    </source>
</evidence>
<organism evidence="7 8">
    <name type="scientific">Daphnia galeata</name>
    <dbReference type="NCBI Taxonomy" id="27404"/>
    <lineage>
        <taxon>Eukaryota</taxon>
        <taxon>Metazoa</taxon>
        <taxon>Ecdysozoa</taxon>
        <taxon>Arthropoda</taxon>
        <taxon>Crustacea</taxon>
        <taxon>Branchiopoda</taxon>
        <taxon>Diplostraca</taxon>
        <taxon>Cladocera</taxon>
        <taxon>Anomopoda</taxon>
        <taxon>Daphniidae</taxon>
        <taxon>Daphnia</taxon>
    </lineage>
</organism>
<proteinExistence type="inferred from homology"/>
<comment type="subcellular location">
    <subcellularLocation>
        <location evidence="1">Membrane</location>
        <topology evidence="1">Multi-pass membrane protein</topology>
    </subcellularLocation>
</comment>
<sequence length="155" mass="17965">MSEVKWGDWAELRDAASVERMDNIQGDICYFVKKLLIGNSQALVRSRLLRENEKFMPKQQAFLMRRHFFFNNEDMGYFKKTQKRAAPTTNPVTDPKARTDMLKGNVTIKSKVPFPLTLRFKPILQRGVELVALDASWVSSASWYFLLNVFGLRSI</sequence>